<dbReference type="GO" id="GO:0016646">
    <property type="term" value="F:oxidoreductase activity, acting on the CH-NH group of donors, NAD or NADP as acceptor"/>
    <property type="evidence" value="ECO:0007669"/>
    <property type="project" value="TreeGrafter"/>
</dbReference>
<organism evidence="2 3">
    <name type="scientific">Hungatella hathewayi</name>
    <dbReference type="NCBI Taxonomy" id="154046"/>
    <lineage>
        <taxon>Bacteria</taxon>
        <taxon>Bacillati</taxon>
        <taxon>Bacillota</taxon>
        <taxon>Clostridia</taxon>
        <taxon>Lachnospirales</taxon>
        <taxon>Lachnospiraceae</taxon>
        <taxon>Hungatella</taxon>
    </lineage>
</organism>
<dbReference type="Pfam" id="PF13460">
    <property type="entry name" value="NAD_binding_10"/>
    <property type="match status" value="1"/>
</dbReference>
<feature type="domain" description="NAD(P)-binding" evidence="1">
    <location>
        <begin position="11"/>
        <end position="195"/>
    </location>
</feature>
<dbReference type="CDD" id="cd05244">
    <property type="entry name" value="BVR-B_like_SDR_a"/>
    <property type="match status" value="1"/>
</dbReference>
<dbReference type="Proteomes" id="UP000095651">
    <property type="component" value="Unassembled WGS sequence"/>
</dbReference>
<proteinExistence type="predicted"/>
<evidence type="ECO:0000259" key="1">
    <source>
        <dbReference type="Pfam" id="PF13460"/>
    </source>
</evidence>
<dbReference type="SUPFAM" id="SSF51735">
    <property type="entry name" value="NAD(P)-binding Rossmann-fold domains"/>
    <property type="match status" value="1"/>
</dbReference>
<dbReference type="InterPro" id="IPR051606">
    <property type="entry name" value="Polyketide_Oxido-like"/>
</dbReference>
<dbReference type="EMBL" id="CYZE01000001">
    <property type="protein sequence ID" value="CUN57794.1"/>
    <property type="molecule type" value="Genomic_DNA"/>
</dbReference>
<dbReference type="PANTHER" id="PTHR43355:SF2">
    <property type="entry name" value="FLAVIN REDUCTASE (NADPH)"/>
    <property type="match status" value="1"/>
</dbReference>
<protein>
    <submittedName>
        <fullName evidence="2">Rrf2-linked NADH-flavin reductase</fullName>
    </submittedName>
</protein>
<reference evidence="2 3" key="1">
    <citation type="submission" date="2015-09" db="EMBL/GenBank/DDBJ databases">
        <authorList>
            <consortium name="Pathogen Informatics"/>
        </authorList>
    </citation>
    <scope>NUCLEOTIDE SEQUENCE [LARGE SCALE GENOMIC DNA]</scope>
    <source>
        <strain evidence="2 3">2789STDY5608850</strain>
    </source>
</reference>
<dbReference type="PANTHER" id="PTHR43355">
    <property type="entry name" value="FLAVIN REDUCTASE (NADPH)"/>
    <property type="match status" value="1"/>
</dbReference>
<name>A0A173Y1K9_9FIRM</name>
<sequence length="212" mass="22867">MKSMKMAVVCANGKAGRLIVEKAVERGIEVTAVVREENRSSAQNVIKKDLFSLVPEDLAGFDAVIDAFGAWTPETLPQHSSSLKHLCDLLSGTGTRLLVVGGAGSLYVNPDHTAQVMDGPDFPEAFVPLAGSMGQALDELRKREDVRWTYLSPACDFRADGGETGKYLFGGEELFLNAKGESVISYADYASAMIEEAINGSHIRERISVIEA</sequence>
<dbReference type="InterPro" id="IPR016040">
    <property type="entry name" value="NAD(P)-bd_dom"/>
</dbReference>
<dbReference type="Gene3D" id="3.40.50.720">
    <property type="entry name" value="NAD(P)-binding Rossmann-like Domain"/>
    <property type="match status" value="1"/>
</dbReference>
<evidence type="ECO:0000313" key="3">
    <source>
        <dbReference type="Proteomes" id="UP000095651"/>
    </source>
</evidence>
<dbReference type="AlphaFoldDB" id="A0A173Y1K9"/>
<gene>
    <name evidence="2" type="ORF">ERS852407_00613</name>
</gene>
<evidence type="ECO:0000313" key="2">
    <source>
        <dbReference type="EMBL" id="CUN57794.1"/>
    </source>
</evidence>
<dbReference type="InterPro" id="IPR036291">
    <property type="entry name" value="NAD(P)-bd_dom_sf"/>
</dbReference>
<accession>A0A173Y1K9</accession>